<protein>
    <submittedName>
        <fullName evidence="1">Uncharacterized protein</fullName>
    </submittedName>
</protein>
<proteinExistence type="predicted"/>
<evidence type="ECO:0000313" key="1">
    <source>
        <dbReference type="EMBL" id="GAH45307.1"/>
    </source>
</evidence>
<gene>
    <name evidence="1" type="ORF">S03H2_19407</name>
</gene>
<comment type="caution">
    <text evidence="1">The sequence shown here is derived from an EMBL/GenBank/DDBJ whole genome shotgun (WGS) entry which is preliminary data.</text>
</comment>
<dbReference type="EMBL" id="BARU01010135">
    <property type="protein sequence ID" value="GAH45307.1"/>
    <property type="molecule type" value="Genomic_DNA"/>
</dbReference>
<name>X1FK13_9ZZZZ</name>
<organism evidence="1">
    <name type="scientific">marine sediment metagenome</name>
    <dbReference type="NCBI Taxonomy" id="412755"/>
    <lineage>
        <taxon>unclassified sequences</taxon>
        <taxon>metagenomes</taxon>
        <taxon>ecological metagenomes</taxon>
    </lineage>
</organism>
<accession>X1FK13</accession>
<feature type="non-terminal residue" evidence="1">
    <location>
        <position position="182"/>
    </location>
</feature>
<sequence length="182" mass="20570">MEIGIKPKGGLNFKAIDWETEGGEYADSEALGTAFFANEGIETCLGPGVSQAGTSRMLTRPEVWQYKDPETGEYGFYSSYAWDYKISDHNGLVEFNVTLDYDLIGDFARIFDESMFSSGSITRDSLDDYRLYVRVIHAPIFDVDDMAFVDGSELYCCNNSNVFDLDRVSELDDYDVSLTQFY</sequence>
<dbReference type="AlphaFoldDB" id="X1FK13"/>
<reference evidence="1" key="1">
    <citation type="journal article" date="2014" name="Front. Microbiol.">
        <title>High frequency of phylogenetically diverse reductive dehalogenase-homologous genes in deep subseafloor sedimentary metagenomes.</title>
        <authorList>
            <person name="Kawai M."/>
            <person name="Futagami T."/>
            <person name="Toyoda A."/>
            <person name="Takaki Y."/>
            <person name="Nishi S."/>
            <person name="Hori S."/>
            <person name="Arai W."/>
            <person name="Tsubouchi T."/>
            <person name="Morono Y."/>
            <person name="Uchiyama I."/>
            <person name="Ito T."/>
            <person name="Fujiyama A."/>
            <person name="Inagaki F."/>
            <person name="Takami H."/>
        </authorList>
    </citation>
    <scope>NUCLEOTIDE SEQUENCE</scope>
    <source>
        <strain evidence="1">Expedition CK06-06</strain>
    </source>
</reference>